<evidence type="ECO:0000313" key="2">
    <source>
        <dbReference type="EMBL" id="OGK44582.1"/>
    </source>
</evidence>
<protein>
    <recommendedName>
        <fullName evidence="4">Addiction module toxin RelE</fullName>
    </recommendedName>
</protein>
<reference evidence="2 3" key="1">
    <citation type="journal article" date="2016" name="Nat. Commun.">
        <title>Thousands of microbial genomes shed light on interconnected biogeochemical processes in an aquifer system.</title>
        <authorList>
            <person name="Anantharaman K."/>
            <person name="Brown C.T."/>
            <person name="Hug L.A."/>
            <person name="Sharon I."/>
            <person name="Castelle C.J."/>
            <person name="Probst A.J."/>
            <person name="Thomas B.C."/>
            <person name="Singh A."/>
            <person name="Wilkins M.J."/>
            <person name="Karaoz U."/>
            <person name="Brodie E.L."/>
            <person name="Williams K.H."/>
            <person name="Hubbard S.S."/>
            <person name="Banfield J.F."/>
        </authorList>
    </citation>
    <scope>NUCLEOTIDE SEQUENCE [LARGE SCALE GENOMIC DNA]</scope>
</reference>
<dbReference type="InterPro" id="IPR035093">
    <property type="entry name" value="RelE/ParE_toxin_dom_sf"/>
</dbReference>
<dbReference type="InterPro" id="IPR004386">
    <property type="entry name" value="Toxin_YafQ-like"/>
</dbReference>
<dbReference type="Gene3D" id="3.30.2310.20">
    <property type="entry name" value="RelE-like"/>
    <property type="match status" value="1"/>
</dbReference>
<dbReference type="Pfam" id="PF15738">
    <property type="entry name" value="YafQ_toxin"/>
    <property type="match status" value="1"/>
</dbReference>
<proteinExistence type="predicted"/>
<gene>
    <name evidence="2" type="ORF">A3B40_05360</name>
</gene>
<comment type="caution">
    <text evidence="2">The sequence shown here is derived from an EMBL/GenBank/DDBJ whole genome shotgun (WGS) entry which is preliminary data.</text>
</comment>
<evidence type="ECO:0008006" key="4">
    <source>
        <dbReference type="Google" id="ProtNLM"/>
    </source>
</evidence>
<evidence type="ECO:0000256" key="1">
    <source>
        <dbReference type="ARBA" id="ARBA00022649"/>
    </source>
</evidence>
<dbReference type="SUPFAM" id="SSF143011">
    <property type="entry name" value="RelE-like"/>
    <property type="match status" value="1"/>
</dbReference>
<dbReference type="InterPro" id="IPR007712">
    <property type="entry name" value="RelE/ParE_toxin"/>
</dbReference>
<dbReference type="Proteomes" id="UP000178040">
    <property type="component" value="Unassembled WGS sequence"/>
</dbReference>
<dbReference type="AlphaFoldDB" id="A0A1F7IMM6"/>
<dbReference type="NCBIfam" id="TIGR02385">
    <property type="entry name" value="RelE_StbE"/>
    <property type="match status" value="1"/>
</dbReference>
<evidence type="ECO:0000313" key="3">
    <source>
        <dbReference type="Proteomes" id="UP000178040"/>
    </source>
</evidence>
<dbReference type="EMBL" id="MGAI01000026">
    <property type="protein sequence ID" value="OGK44582.1"/>
    <property type="molecule type" value="Genomic_DNA"/>
</dbReference>
<name>A0A1F7IMM6_9BACT</name>
<organism evidence="2 3">
    <name type="scientific">Candidatus Roizmanbacteria bacterium RIFCSPLOWO2_01_FULL_37_16</name>
    <dbReference type="NCBI Taxonomy" id="1802058"/>
    <lineage>
        <taxon>Bacteria</taxon>
        <taxon>Candidatus Roizmaniibacteriota</taxon>
    </lineage>
</organism>
<accession>A0A1F7IMM6</accession>
<keyword evidence="1" id="KW-1277">Toxin-antitoxin system</keyword>
<sequence>MRENPDIRIDYSAKFLKQLKKSSLSIKIAFRKRLALFIQDQFHPQLNHHSLIGNLKGYKSINITGDWRAIFSEYKELERKVVVFEMLGTHSELYK</sequence>